<dbReference type="EMBL" id="SNYJ01000033">
    <property type="protein sequence ID" value="TDQ32151.1"/>
    <property type="molecule type" value="Genomic_DNA"/>
</dbReference>
<sequence length="118" mass="13161">MLKVKNVANSGNYYALFELDGRIGTANLEEGFNDQLKIESVGHGSDPNYVTYESLRVGDDSYGIVIGANTSGELNKISIQIEFELYSYNVDVSNNNYFIDVHKMPDGLEKINPAIIKY</sequence>
<gene>
    <name evidence="1" type="ORF">EV213_13314</name>
</gene>
<name>A0A4V3D3X4_9BACI</name>
<keyword evidence="2" id="KW-1185">Reference proteome</keyword>
<dbReference type="Proteomes" id="UP000295632">
    <property type="component" value="Unassembled WGS sequence"/>
</dbReference>
<evidence type="ECO:0000313" key="1">
    <source>
        <dbReference type="EMBL" id="TDQ32151.1"/>
    </source>
</evidence>
<comment type="caution">
    <text evidence="1">The sequence shown here is derived from an EMBL/GenBank/DDBJ whole genome shotgun (WGS) entry which is preliminary data.</text>
</comment>
<reference evidence="1 2" key="1">
    <citation type="submission" date="2019-03" db="EMBL/GenBank/DDBJ databases">
        <title>Genomic Encyclopedia of Type Strains, Phase IV (KMG-IV): sequencing the most valuable type-strain genomes for metagenomic binning, comparative biology and taxonomic classification.</title>
        <authorList>
            <person name="Goeker M."/>
        </authorList>
    </citation>
    <scope>NUCLEOTIDE SEQUENCE [LARGE SCALE GENOMIC DNA]</scope>
    <source>
        <strain evidence="1 2">DSM 28697</strain>
    </source>
</reference>
<evidence type="ECO:0000313" key="2">
    <source>
        <dbReference type="Proteomes" id="UP000295632"/>
    </source>
</evidence>
<dbReference type="RefSeq" id="WP_133582408.1">
    <property type="nucleotide sequence ID" value="NZ_SNYJ01000033.1"/>
</dbReference>
<protein>
    <submittedName>
        <fullName evidence="1">Uncharacterized protein</fullName>
    </submittedName>
</protein>
<dbReference type="AlphaFoldDB" id="A0A4V3D3X4"/>
<accession>A0A4V3D3X4</accession>
<organism evidence="1 2">
    <name type="scientific">Aureibacillus halotolerans</name>
    <dbReference type="NCBI Taxonomy" id="1508390"/>
    <lineage>
        <taxon>Bacteria</taxon>
        <taxon>Bacillati</taxon>
        <taxon>Bacillota</taxon>
        <taxon>Bacilli</taxon>
        <taxon>Bacillales</taxon>
        <taxon>Bacillaceae</taxon>
        <taxon>Aureibacillus</taxon>
    </lineage>
</organism>
<proteinExistence type="predicted"/>